<reference evidence="3 4" key="1">
    <citation type="journal article" date="2020" name="ISME J.">
        <title>Uncovering the hidden diversity of litter-decomposition mechanisms in mushroom-forming fungi.</title>
        <authorList>
            <person name="Floudas D."/>
            <person name="Bentzer J."/>
            <person name="Ahren D."/>
            <person name="Johansson T."/>
            <person name="Persson P."/>
            <person name="Tunlid A."/>
        </authorList>
    </citation>
    <scope>NUCLEOTIDE SEQUENCE [LARGE SCALE GENOMIC DNA]</scope>
    <source>
        <strain evidence="3 4">CBS 101986</strain>
    </source>
</reference>
<dbReference type="InterPro" id="IPR051767">
    <property type="entry name" value="Nucleoporin_NUP42"/>
</dbReference>
<name>A0A8H5BFP7_9AGAR</name>
<comment type="caution">
    <text evidence="3">The sequence shown here is derived from an EMBL/GenBank/DDBJ whole genome shotgun (WGS) entry which is preliminary data.</text>
</comment>
<dbReference type="AlphaFoldDB" id="A0A8H5BFP7"/>
<keyword evidence="4" id="KW-1185">Reference proteome</keyword>
<dbReference type="GO" id="GO:0005634">
    <property type="term" value="C:nucleus"/>
    <property type="evidence" value="ECO:0007669"/>
    <property type="project" value="UniProtKB-SubCell"/>
</dbReference>
<dbReference type="PANTHER" id="PTHR46527:SF1">
    <property type="entry name" value="NUCLEOPORIN NUP42"/>
    <property type="match status" value="1"/>
</dbReference>
<accession>A0A8H5BFP7</accession>
<comment type="subcellular location">
    <subcellularLocation>
        <location evidence="1">Nucleus</location>
    </subcellularLocation>
</comment>
<keyword evidence="2" id="KW-0539">Nucleus</keyword>
<gene>
    <name evidence="3" type="ORF">D9619_000184</name>
</gene>
<dbReference type="PANTHER" id="PTHR46527">
    <property type="entry name" value="NUCLEOPORIN-LIKE PROTEIN 2"/>
    <property type="match status" value="1"/>
</dbReference>
<evidence type="ECO:0000313" key="3">
    <source>
        <dbReference type="EMBL" id="KAF5322519.1"/>
    </source>
</evidence>
<evidence type="ECO:0000313" key="4">
    <source>
        <dbReference type="Proteomes" id="UP000567179"/>
    </source>
</evidence>
<dbReference type="Proteomes" id="UP000567179">
    <property type="component" value="Unassembled WGS sequence"/>
</dbReference>
<proteinExistence type="predicted"/>
<evidence type="ECO:0000256" key="2">
    <source>
        <dbReference type="ARBA" id="ARBA00023242"/>
    </source>
</evidence>
<dbReference type="OrthoDB" id="20729at2759"/>
<dbReference type="EMBL" id="JAACJJ010000028">
    <property type="protein sequence ID" value="KAF5322519.1"/>
    <property type="molecule type" value="Genomic_DNA"/>
</dbReference>
<protein>
    <submittedName>
        <fullName evidence="3">Uncharacterized protein</fullName>
    </submittedName>
</protein>
<organism evidence="3 4">
    <name type="scientific">Psilocybe cf. subviscida</name>
    <dbReference type="NCBI Taxonomy" id="2480587"/>
    <lineage>
        <taxon>Eukaryota</taxon>
        <taxon>Fungi</taxon>
        <taxon>Dikarya</taxon>
        <taxon>Basidiomycota</taxon>
        <taxon>Agaricomycotina</taxon>
        <taxon>Agaricomycetes</taxon>
        <taxon>Agaricomycetidae</taxon>
        <taxon>Agaricales</taxon>
        <taxon>Agaricineae</taxon>
        <taxon>Strophariaceae</taxon>
        <taxon>Psilocybe</taxon>
    </lineage>
</organism>
<evidence type="ECO:0000256" key="1">
    <source>
        <dbReference type="ARBA" id="ARBA00004123"/>
    </source>
</evidence>
<sequence>MMDAEALITLSEPLLSPSLNPLQTLAFTFLSAWPFVNSSYAAPVNSAMNAEMSIPNAAHKEHLVVNSSWARPAGGTSSTPATKLFTVQSIESDMNLTVDKPSWPLSSYAPAKYEPMLVAGLDQSFEELRVNAAKALKEGKINEYAQFEASTIAAAEQVFANLRANITQAYEQAVQQSAVIQSAPAPTAPATSAFGTPASGSAFPSTSSAFGTTSVFGNNAKPATSVFGTTAPATSAFGTAAPATSVFGTPAPATSAFGTAAPATSVFGTTAPATSAFGAPAATSVFGSTTTAAPAFGKPAFGQPAFGQTSTPAAPATGAFGQPLNNTATQSAFGTPAAAPATSAFGQPAFGQSSLIKPASGAFSAFSGGGASPFAAAAAAANNPTPAGTTTGTGGGAFSAFSGQPSVFGLGAAGNTTTQNVFGQPAFGQPSAPAAAAAPAASVFGAPAPAVSAFGAPVQATSVFGQPQPQPAQTTSVFGQPAAQPAAAPTSVFGNTGWGSGGGLTVNAAAAPSRVQSATMEMNPSTSSGSGMKTAVSATPAAGKTQELDFTTMKNAGVKPGVNPYDSMLPPNYAEMLPQSVQEAFKAPSFEWGNVPDWVPPLSVR</sequence>